<keyword evidence="2" id="KW-1185">Reference proteome</keyword>
<gene>
    <name evidence="1" type="ORF">R70211_07297</name>
</gene>
<dbReference type="EMBL" id="CAJNAS010000037">
    <property type="protein sequence ID" value="CAE6965361.1"/>
    <property type="molecule type" value="Genomic_DNA"/>
</dbReference>
<dbReference type="Proteomes" id="UP000675121">
    <property type="component" value="Unassembled WGS sequence"/>
</dbReference>
<comment type="caution">
    <text evidence="1">The sequence shown here is derived from an EMBL/GenBank/DDBJ whole genome shotgun (WGS) entry which is preliminary data.</text>
</comment>
<dbReference type="GO" id="GO:0003824">
    <property type="term" value="F:catalytic activity"/>
    <property type="evidence" value="ECO:0007669"/>
    <property type="project" value="InterPro"/>
</dbReference>
<evidence type="ECO:0008006" key="3">
    <source>
        <dbReference type="Google" id="ProtNLM"/>
    </source>
</evidence>
<dbReference type="InterPro" id="IPR003673">
    <property type="entry name" value="CoA-Trfase_fam_III"/>
</dbReference>
<proteinExistence type="predicted"/>
<evidence type="ECO:0000313" key="2">
    <source>
        <dbReference type="Proteomes" id="UP000675121"/>
    </source>
</evidence>
<name>A0A9N8N8Z4_9BURK</name>
<sequence>MSAVQSRYPFAGIAVIDHSHVYNGPYATILMEMAGANVIKVEPFQGAAQPR</sequence>
<dbReference type="InterPro" id="IPR023606">
    <property type="entry name" value="CoA-Trfase_III_dom_1_sf"/>
</dbReference>
<evidence type="ECO:0000313" key="1">
    <source>
        <dbReference type="EMBL" id="CAE6965361.1"/>
    </source>
</evidence>
<organism evidence="1 2">
    <name type="scientific">Paraburkholderia domus</name>
    <dbReference type="NCBI Taxonomy" id="2793075"/>
    <lineage>
        <taxon>Bacteria</taxon>
        <taxon>Pseudomonadati</taxon>
        <taxon>Pseudomonadota</taxon>
        <taxon>Betaproteobacteria</taxon>
        <taxon>Burkholderiales</taxon>
        <taxon>Burkholderiaceae</taxon>
        <taxon>Paraburkholderia</taxon>
    </lineage>
</organism>
<protein>
    <recommendedName>
        <fullName evidence="3">CoA transferase</fullName>
    </recommendedName>
</protein>
<dbReference type="AlphaFoldDB" id="A0A9N8N8Z4"/>
<reference evidence="1" key="1">
    <citation type="submission" date="2021-02" db="EMBL/GenBank/DDBJ databases">
        <authorList>
            <person name="Vanwijnsberghe S."/>
        </authorList>
    </citation>
    <scope>NUCLEOTIDE SEQUENCE</scope>
    <source>
        <strain evidence="1">R-70211</strain>
    </source>
</reference>
<accession>A0A9N8N8Z4</accession>
<dbReference type="Gene3D" id="3.40.50.10540">
    <property type="entry name" value="Crotonobetainyl-coa:carnitine coa-transferase, domain 1"/>
    <property type="match status" value="1"/>
</dbReference>
<dbReference type="SUPFAM" id="SSF89796">
    <property type="entry name" value="CoA-transferase family III (CaiB/BaiF)"/>
    <property type="match status" value="1"/>
</dbReference>
<dbReference type="Pfam" id="PF02515">
    <property type="entry name" value="CoA_transf_3"/>
    <property type="match status" value="1"/>
</dbReference>